<dbReference type="InterPro" id="IPR050445">
    <property type="entry name" value="Bact_polysacc_biosynth/exp"/>
</dbReference>
<protein>
    <recommendedName>
        <fullName evidence="3">AAA domain-containing protein</fullName>
    </recommendedName>
</protein>
<gene>
    <name evidence="1" type="ORF">IOQ59_17975</name>
</gene>
<name>A0A8J7JZT1_9GAMM</name>
<reference evidence="1" key="1">
    <citation type="submission" date="2020-10" db="EMBL/GenBank/DDBJ databases">
        <title>Bacterium isolated from coastal waters sediment.</title>
        <authorList>
            <person name="Chen R.-J."/>
            <person name="Lu D.-C."/>
            <person name="Zhu K.-L."/>
            <person name="Du Z.-J."/>
        </authorList>
    </citation>
    <scope>NUCLEOTIDE SEQUENCE</scope>
    <source>
        <strain evidence="1">N1Y112</strain>
    </source>
</reference>
<evidence type="ECO:0008006" key="3">
    <source>
        <dbReference type="Google" id="ProtNLM"/>
    </source>
</evidence>
<comment type="caution">
    <text evidence="1">The sequence shown here is derived from an EMBL/GenBank/DDBJ whole genome shotgun (WGS) entry which is preliminary data.</text>
</comment>
<organism evidence="1 2">
    <name type="scientific">Pontibacterium sinense</name>
    <dbReference type="NCBI Taxonomy" id="2781979"/>
    <lineage>
        <taxon>Bacteria</taxon>
        <taxon>Pseudomonadati</taxon>
        <taxon>Pseudomonadota</taxon>
        <taxon>Gammaproteobacteria</taxon>
        <taxon>Oceanospirillales</taxon>
        <taxon>Oceanospirillaceae</taxon>
        <taxon>Pontibacterium</taxon>
    </lineage>
</organism>
<dbReference type="PANTHER" id="PTHR32309:SF13">
    <property type="entry name" value="FERRIC ENTEROBACTIN TRANSPORT PROTEIN FEPE"/>
    <property type="match status" value="1"/>
</dbReference>
<accession>A0A8J7JZT1</accession>
<sequence>MGKIFEAMYGADGDSVETETEANKQHEVVEEAVENSVRRYPENLILPLGRTFDGNAKWRRDMRKVTINLMVQADPQEVGGKAVMFSGMSKNVGTSTVTAQVAKILAAEYSRHRVLVLDVREAGVSDAMTLDRAMMDGYSVDDVLSGCDSEGIFRMLVSSSDEQGRSAMISHQLREFIAKAREHFDWVLLDMPKQGSTPLADSLGRVVDGVAIVANTGVTRVPAINAVEEDMEQLGINLLGVILNFRKYPIPSWLLRFL</sequence>
<dbReference type="InterPro" id="IPR027417">
    <property type="entry name" value="P-loop_NTPase"/>
</dbReference>
<dbReference type="GO" id="GO:0004713">
    <property type="term" value="F:protein tyrosine kinase activity"/>
    <property type="evidence" value="ECO:0007669"/>
    <property type="project" value="TreeGrafter"/>
</dbReference>
<dbReference type="SUPFAM" id="SSF52540">
    <property type="entry name" value="P-loop containing nucleoside triphosphate hydrolases"/>
    <property type="match status" value="1"/>
</dbReference>
<dbReference type="PANTHER" id="PTHR32309">
    <property type="entry name" value="TYROSINE-PROTEIN KINASE"/>
    <property type="match status" value="1"/>
</dbReference>
<dbReference type="Gene3D" id="3.40.50.300">
    <property type="entry name" value="P-loop containing nucleotide triphosphate hydrolases"/>
    <property type="match status" value="1"/>
</dbReference>
<dbReference type="EMBL" id="JADEYS010000022">
    <property type="protein sequence ID" value="MBE9399153.1"/>
    <property type="molecule type" value="Genomic_DNA"/>
</dbReference>
<keyword evidence="2" id="KW-1185">Reference proteome</keyword>
<evidence type="ECO:0000313" key="2">
    <source>
        <dbReference type="Proteomes" id="UP000640333"/>
    </source>
</evidence>
<dbReference type="GO" id="GO:0005886">
    <property type="term" value="C:plasma membrane"/>
    <property type="evidence" value="ECO:0007669"/>
    <property type="project" value="TreeGrafter"/>
</dbReference>
<dbReference type="Proteomes" id="UP000640333">
    <property type="component" value="Unassembled WGS sequence"/>
</dbReference>
<evidence type="ECO:0000313" key="1">
    <source>
        <dbReference type="EMBL" id="MBE9399153.1"/>
    </source>
</evidence>
<proteinExistence type="predicted"/>
<dbReference type="AlphaFoldDB" id="A0A8J7JZT1"/>
<dbReference type="RefSeq" id="WP_193954845.1">
    <property type="nucleotide sequence ID" value="NZ_JADEYS010000022.1"/>
</dbReference>